<dbReference type="STRING" id="109895.A0A507DX37"/>
<dbReference type="InterPro" id="IPR036236">
    <property type="entry name" value="Znf_C2H2_sf"/>
</dbReference>
<accession>A0A507DX37</accession>
<dbReference type="AlphaFoldDB" id="A0A507DX37"/>
<protein>
    <recommendedName>
        <fullName evidence="3">C2H2-type domain-containing protein</fullName>
    </recommendedName>
</protein>
<dbReference type="GO" id="GO:0008270">
    <property type="term" value="F:zinc ion binding"/>
    <property type="evidence" value="ECO:0007669"/>
    <property type="project" value="UniProtKB-KW"/>
</dbReference>
<dbReference type="EMBL" id="QEAQ01000106">
    <property type="protein sequence ID" value="TPX55508.1"/>
    <property type="molecule type" value="Genomic_DNA"/>
</dbReference>
<sequence>MTLLNAGQVVTLPEPSLLDGSDNSCLPVCTELCEAEISLATLCRSDVDDASSLIPVPEQADAISPALTTANGDSTSPAVDNLSDWSDLDWATNLDDEDDSIAAIPEANVSDLSQVDYSAFLTNVTGEEVAAFLTSPSTWSDVSHLSQSPTQSPVAPLFPTQITFGDSYGALKACVELPCLTESEQETLPACVDPLDFFFGDAADLLQSSSADTTTLSDRPDQNWLAVDHETLNTYLETLLDIDLCCSTTSTDFPSPPAKNTDTLEGQPILNTHVPPSSIQYRLSPLSPLSPPFDYPSPSGPIDVHQIYANILFTKPVADGTFICPIPTCGRSFVRRYNLKTHFAAAHCSIREYNCTMCERRPFSRKFDLHRHMELKHNQASVSPRHQHRKRSNFEVAPPPSPASTADANDDFDDCPISSSSGKRKNCEAAAVSIRPPKKSRSQASCTRCRSSK</sequence>
<keyword evidence="5" id="KW-1185">Reference proteome</keyword>
<gene>
    <name evidence="4" type="ORF">PhCBS80983_g05259</name>
</gene>
<feature type="region of interest" description="Disordered" evidence="2">
    <location>
        <begin position="377"/>
        <end position="453"/>
    </location>
</feature>
<dbReference type="SUPFAM" id="SSF57667">
    <property type="entry name" value="beta-beta-alpha zinc fingers"/>
    <property type="match status" value="1"/>
</dbReference>
<dbReference type="PROSITE" id="PS50157">
    <property type="entry name" value="ZINC_FINGER_C2H2_2"/>
    <property type="match status" value="1"/>
</dbReference>
<dbReference type="SMART" id="SM00355">
    <property type="entry name" value="ZnF_C2H2"/>
    <property type="match status" value="2"/>
</dbReference>
<feature type="compositionally biased region" description="Polar residues" evidence="2">
    <location>
        <begin position="442"/>
        <end position="453"/>
    </location>
</feature>
<proteinExistence type="predicted"/>
<keyword evidence="1" id="KW-0862">Zinc</keyword>
<dbReference type="InterPro" id="IPR013087">
    <property type="entry name" value="Znf_C2H2_type"/>
</dbReference>
<dbReference type="Proteomes" id="UP000318582">
    <property type="component" value="Unassembled WGS sequence"/>
</dbReference>
<feature type="domain" description="C2H2-type" evidence="3">
    <location>
        <begin position="322"/>
        <end position="352"/>
    </location>
</feature>
<evidence type="ECO:0000259" key="3">
    <source>
        <dbReference type="PROSITE" id="PS50157"/>
    </source>
</evidence>
<comment type="caution">
    <text evidence="4">The sequence shown here is derived from an EMBL/GenBank/DDBJ whole genome shotgun (WGS) entry which is preliminary data.</text>
</comment>
<evidence type="ECO:0000313" key="5">
    <source>
        <dbReference type="Proteomes" id="UP000318582"/>
    </source>
</evidence>
<evidence type="ECO:0000256" key="1">
    <source>
        <dbReference type="PROSITE-ProRule" id="PRU00042"/>
    </source>
</evidence>
<keyword evidence="1" id="KW-0863">Zinc-finger</keyword>
<evidence type="ECO:0000313" key="4">
    <source>
        <dbReference type="EMBL" id="TPX55508.1"/>
    </source>
</evidence>
<reference evidence="4 5" key="1">
    <citation type="journal article" date="2019" name="Sci. Rep.">
        <title>Comparative genomics of chytrid fungi reveal insights into the obligate biotrophic and pathogenic lifestyle of Synchytrium endobioticum.</title>
        <authorList>
            <person name="van de Vossenberg B.T.L.H."/>
            <person name="Warris S."/>
            <person name="Nguyen H.D.T."/>
            <person name="van Gent-Pelzer M.P.E."/>
            <person name="Joly D.L."/>
            <person name="van de Geest H.C."/>
            <person name="Bonants P.J.M."/>
            <person name="Smith D.S."/>
            <person name="Levesque C.A."/>
            <person name="van der Lee T.A.J."/>
        </authorList>
    </citation>
    <scope>NUCLEOTIDE SEQUENCE [LARGE SCALE GENOMIC DNA]</scope>
    <source>
        <strain evidence="4 5">CBS 809.83</strain>
    </source>
</reference>
<dbReference type="PROSITE" id="PS00028">
    <property type="entry name" value="ZINC_FINGER_C2H2_1"/>
    <property type="match status" value="1"/>
</dbReference>
<evidence type="ECO:0000256" key="2">
    <source>
        <dbReference type="SAM" id="MobiDB-lite"/>
    </source>
</evidence>
<dbReference type="Pfam" id="PF00096">
    <property type="entry name" value="zf-C2H2"/>
    <property type="match status" value="1"/>
</dbReference>
<organism evidence="4 5">
    <name type="scientific">Powellomyces hirtus</name>
    <dbReference type="NCBI Taxonomy" id="109895"/>
    <lineage>
        <taxon>Eukaryota</taxon>
        <taxon>Fungi</taxon>
        <taxon>Fungi incertae sedis</taxon>
        <taxon>Chytridiomycota</taxon>
        <taxon>Chytridiomycota incertae sedis</taxon>
        <taxon>Chytridiomycetes</taxon>
        <taxon>Spizellomycetales</taxon>
        <taxon>Powellomycetaceae</taxon>
        <taxon>Powellomyces</taxon>
    </lineage>
</organism>
<name>A0A507DX37_9FUNG</name>
<dbReference type="Gene3D" id="3.30.160.60">
    <property type="entry name" value="Classic Zinc Finger"/>
    <property type="match status" value="1"/>
</dbReference>
<keyword evidence="1" id="KW-0479">Metal-binding</keyword>